<comment type="caution">
    <text evidence="1">The sequence shown here is derived from an EMBL/GenBank/DDBJ whole genome shotgun (WGS) entry which is preliminary data.</text>
</comment>
<dbReference type="Gene3D" id="3.40.50.150">
    <property type="entry name" value="Vaccinia Virus protein VP39"/>
    <property type="match status" value="1"/>
</dbReference>
<dbReference type="EMBL" id="ANAH02000007">
    <property type="protein sequence ID" value="EPX62355.1"/>
    <property type="molecule type" value="Genomic_DNA"/>
</dbReference>
<organism evidence="1 2">
    <name type="scientific">Cystobacter fuscus (strain ATCC 25194 / DSM 2262 / NBRC 100088 / M29)</name>
    <dbReference type="NCBI Taxonomy" id="1242864"/>
    <lineage>
        <taxon>Bacteria</taxon>
        <taxon>Pseudomonadati</taxon>
        <taxon>Myxococcota</taxon>
        <taxon>Myxococcia</taxon>
        <taxon>Myxococcales</taxon>
        <taxon>Cystobacterineae</taxon>
        <taxon>Archangiaceae</taxon>
        <taxon>Cystobacter</taxon>
    </lineage>
</organism>
<gene>
    <name evidence="1" type="ORF">D187_008543</name>
</gene>
<dbReference type="PANTHER" id="PTHR43464:SF23">
    <property type="entry name" value="JUVENILE HORMONE ACID O-METHYLTRANSFERASE"/>
    <property type="match status" value="1"/>
</dbReference>
<protein>
    <recommendedName>
        <fullName evidence="3">Methyltransferase domain-containing protein</fullName>
    </recommendedName>
</protein>
<sequence>MKPSPVDWRARLEACGFEGAQDVPPGYAAHVLRSWREPLAAEAALREQLEHQPEDKDALKTLIALLRELGRGDEERPLRRQLQERRCQDLRVPEHARDTVISYLEAAETGSPPPERSADAYVSALFDLYAPTFDDSLRGFLDYRAPERLLDAVLTALGARRGLDVLDLGCGTGLAGPLLKPLARNLEGIDLSTGMLDKARERGVYDALHAGEITARLAASSARPDLIVAVDVLVYFGALEPLFAQVARRLAPEGLFAFTVEKSTEPGYRLQPSARYAHHLDYVRHCAHLAGLHPVVEREDTLRRQAGQPVIGHVVVLGHAAPQPLSG</sequence>
<dbReference type="CDD" id="cd02440">
    <property type="entry name" value="AdoMet_MTases"/>
    <property type="match status" value="1"/>
</dbReference>
<evidence type="ECO:0008006" key="3">
    <source>
        <dbReference type="Google" id="ProtNLM"/>
    </source>
</evidence>
<dbReference type="InterPro" id="IPR029063">
    <property type="entry name" value="SAM-dependent_MTases_sf"/>
</dbReference>
<evidence type="ECO:0000313" key="1">
    <source>
        <dbReference type="EMBL" id="EPX62355.1"/>
    </source>
</evidence>
<dbReference type="Pfam" id="PF13489">
    <property type="entry name" value="Methyltransf_23"/>
    <property type="match status" value="1"/>
</dbReference>
<dbReference type="eggNOG" id="COG4976">
    <property type="taxonomic scope" value="Bacteria"/>
</dbReference>
<proteinExistence type="predicted"/>
<dbReference type="SUPFAM" id="SSF53335">
    <property type="entry name" value="S-adenosyl-L-methionine-dependent methyltransferases"/>
    <property type="match status" value="1"/>
</dbReference>
<keyword evidence="2" id="KW-1185">Reference proteome</keyword>
<dbReference type="AlphaFoldDB" id="S9PD95"/>
<accession>S9PD95</accession>
<evidence type="ECO:0000313" key="2">
    <source>
        <dbReference type="Proteomes" id="UP000011682"/>
    </source>
</evidence>
<dbReference type="OrthoDB" id="5419754at2"/>
<dbReference type="PANTHER" id="PTHR43464">
    <property type="entry name" value="METHYLTRANSFERASE"/>
    <property type="match status" value="1"/>
</dbReference>
<reference evidence="1" key="1">
    <citation type="submission" date="2013-05" db="EMBL/GenBank/DDBJ databases">
        <title>Genome assembly of Cystobacter fuscus DSM 2262.</title>
        <authorList>
            <person name="Sharma G."/>
            <person name="Khatri I."/>
            <person name="Kaur C."/>
            <person name="Mayilraj S."/>
            <person name="Subramanian S."/>
        </authorList>
    </citation>
    <scope>NUCLEOTIDE SEQUENCE [LARGE SCALE GENOMIC DNA]</scope>
    <source>
        <strain evidence="1">DSM 2262</strain>
    </source>
</reference>
<dbReference type="RefSeq" id="WP_002627403.1">
    <property type="nucleotide sequence ID" value="NZ_ANAH02000007.1"/>
</dbReference>
<name>S9PD95_CYSF2</name>
<dbReference type="Proteomes" id="UP000011682">
    <property type="component" value="Unassembled WGS sequence"/>
</dbReference>
<dbReference type="GO" id="GO:0010420">
    <property type="term" value="F:polyprenyldihydroxybenzoate methyltransferase activity"/>
    <property type="evidence" value="ECO:0007669"/>
    <property type="project" value="TreeGrafter"/>
</dbReference>